<dbReference type="STRING" id="154538.A0A1M2W6V1"/>
<dbReference type="AlphaFoldDB" id="A0A1M2W6V1"/>
<evidence type="ECO:0000313" key="2">
    <source>
        <dbReference type="Proteomes" id="UP000184267"/>
    </source>
</evidence>
<organism evidence="1 2">
    <name type="scientific">Trametes pubescens</name>
    <name type="common">White-rot fungus</name>
    <dbReference type="NCBI Taxonomy" id="154538"/>
    <lineage>
        <taxon>Eukaryota</taxon>
        <taxon>Fungi</taxon>
        <taxon>Dikarya</taxon>
        <taxon>Basidiomycota</taxon>
        <taxon>Agaricomycotina</taxon>
        <taxon>Agaricomycetes</taxon>
        <taxon>Polyporales</taxon>
        <taxon>Polyporaceae</taxon>
        <taxon>Trametes</taxon>
    </lineage>
</organism>
<sequence length="374" mass="42026">MSEEGMHVEVSDREPVLFCNRVSSLRALAINPVYICIPSNQFPHLTHLYLAKISSLFLSRDVMTLLLRLLSNTPALQYLHIEGFTLKASHTATIGTASLQRLRALTCGSSDLASALRLLSIVDIPGDVVIRLDRLDLCHATLFWNISTRLEVATEDEELHLIADGPRSGLWIQVECVDGQWDEWLSRLCTMIPLPSVTTLQASAVNQHIIPSLIRQLPNLTKVAVRFNAGPLEEDEDRPSHELASSLYATLATDLPHLEELVLGVSAADPDKLSPSDLLSMAAARSERGRPLQGLVFDLLDFWPNMEVVCPVSPNIDLFRKAFTPVSEHVRDVQLLQDAGACGFELRDMWTMREAERYWRIPNRQTPNYRLFWD</sequence>
<name>A0A1M2W6V1_TRAPU</name>
<dbReference type="InterPro" id="IPR032675">
    <property type="entry name" value="LRR_dom_sf"/>
</dbReference>
<accession>A0A1M2W6V1</accession>
<evidence type="ECO:0000313" key="1">
    <source>
        <dbReference type="EMBL" id="OJT15594.1"/>
    </source>
</evidence>
<dbReference type="OMA" id="YICIPSN"/>
<protein>
    <recommendedName>
        <fullName evidence="3">F-box domain-containing protein</fullName>
    </recommendedName>
</protein>
<reference evidence="1 2" key="1">
    <citation type="submission" date="2016-10" db="EMBL/GenBank/DDBJ databases">
        <title>Genome sequence of the basidiomycete white-rot fungus Trametes pubescens.</title>
        <authorList>
            <person name="Makela M.R."/>
            <person name="Granchi Z."/>
            <person name="Peng M."/>
            <person name="De Vries R.P."/>
            <person name="Grigoriev I."/>
            <person name="Riley R."/>
            <person name="Hilden K."/>
        </authorList>
    </citation>
    <scope>NUCLEOTIDE SEQUENCE [LARGE SCALE GENOMIC DNA]</scope>
    <source>
        <strain evidence="1 2">FBCC735</strain>
    </source>
</reference>
<dbReference type="Proteomes" id="UP000184267">
    <property type="component" value="Unassembled WGS sequence"/>
</dbReference>
<evidence type="ECO:0008006" key="3">
    <source>
        <dbReference type="Google" id="ProtNLM"/>
    </source>
</evidence>
<dbReference type="Gene3D" id="3.80.10.10">
    <property type="entry name" value="Ribonuclease Inhibitor"/>
    <property type="match status" value="1"/>
</dbReference>
<gene>
    <name evidence="1" type="ORF">TRAPUB_5922</name>
</gene>
<proteinExistence type="predicted"/>
<dbReference type="EMBL" id="MNAD01000147">
    <property type="protein sequence ID" value="OJT15594.1"/>
    <property type="molecule type" value="Genomic_DNA"/>
</dbReference>
<keyword evidence="2" id="KW-1185">Reference proteome</keyword>
<dbReference type="OrthoDB" id="2754196at2759"/>
<dbReference type="SUPFAM" id="SSF52047">
    <property type="entry name" value="RNI-like"/>
    <property type="match status" value="1"/>
</dbReference>
<comment type="caution">
    <text evidence="1">The sequence shown here is derived from an EMBL/GenBank/DDBJ whole genome shotgun (WGS) entry which is preliminary data.</text>
</comment>